<dbReference type="EMBL" id="BKCJ010003847">
    <property type="protein sequence ID" value="GEU57538.1"/>
    <property type="molecule type" value="Genomic_DNA"/>
</dbReference>
<dbReference type="AlphaFoldDB" id="A0A6L2L732"/>
<sequence length="269" mass="32087">MIPKTKRLQEYRRLQVVSYGIDYVAGPLLLFFSFENLLLSFRINDAIKVTLFDVISNIRHKSRHEVYSKLNIRSVQSINFDKQNRYAYLEEVVVTRTNEKECKIAKADFPNLNQNDFEDLYMLKIQNKIHTIKGIEEYDLINALNMYIYRTVIKKRVKDVQMGSSRGVVYEGVANRKRLMRADELHKFCDGTLNKVLNKLEVILRNNRLGYNNEGMEKYEWTAEDKNKTLKFMDKIEKTLKERGRFRRLKLFVGGRRDKIYYYLLVRPE</sequence>
<gene>
    <name evidence="1" type="ORF">Tci_029516</name>
</gene>
<organism evidence="1">
    <name type="scientific">Tanacetum cinerariifolium</name>
    <name type="common">Dalmatian daisy</name>
    <name type="synonym">Chrysanthemum cinerariifolium</name>
    <dbReference type="NCBI Taxonomy" id="118510"/>
    <lineage>
        <taxon>Eukaryota</taxon>
        <taxon>Viridiplantae</taxon>
        <taxon>Streptophyta</taxon>
        <taxon>Embryophyta</taxon>
        <taxon>Tracheophyta</taxon>
        <taxon>Spermatophyta</taxon>
        <taxon>Magnoliopsida</taxon>
        <taxon>eudicotyledons</taxon>
        <taxon>Gunneridae</taxon>
        <taxon>Pentapetalae</taxon>
        <taxon>asterids</taxon>
        <taxon>campanulids</taxon>
        <taxon>Asterales</taxon>
        <taxon>Asteraceae</taxon>
        <taxon>Asteroideae</taxon>
        <taxon>Anthemideae</taxon>
        <taxon>Anthemidinae</taxon>
        <taxon>Tanacetum</taxon>
    </lineage>
</organism>
<evidence type="ECO:0000313" key="1">
    <source>
        <dbReference type="EMBL" id="GEU57538.1"/>
    </source>
</evidence>
<reference evidence="1" key="1">
    <citation type="journal article" date="2019" name="Sci. Rep.">
        <title>Draft genome of Tanacetum cinerariifolium, the natural source of mosquito coil.</title>
        <authorList>
            <person name="Yamashiro T."/>
            <person name="Shiraishi A."/>
            <person name="Satake H."/>
            <person name="Nakayama K."/>
        </authorList>
    </citation>
    <scope>NUCLEOTIDE SEQUENCE</scope>
</reference>
<name>A0A6L2L732_TANCI</name>
<protein>
    <submittedName>
        <fullName evidence="1">Uncharacterized protein</fullName>
    </submittedName>
</protein>
<comment type="caution">
    <text evidence="1">The sequence shown here is derived from an EMBL/GenBank/DDBJ whole genome shotgun (WGS) entry which is preliminary data.</text>
</comment>
<accession>A0A6L2L732</accession>
<proteinExistence type="predicted"/>